<dbReference type="PANTHER" id="PTHR12383:SF16">
    <property type="entry name" value="MITOCHONDRIAL INNER MEMBRANE PROTEASE SUBUNIT 1"/>
    <property type="match status" value="1"/>
</dbReference>
<keyword evidence="5" id="KW-0472">Membrane</keyword>
<evidence type="ECO:0000256" key="1">
    <source>
        <dbReference type="ARBA" id="ARBA00004273"/>
    </source>
</evidence>
<keyword evidence="4 8" id="KW-0496">Mitochondrion</keyword>
<evidence type="ECO:0000259" key="9">
    <source>
        <dbReference type="Pfam" id="PF10502"/>
    </source>
</evidence>
<evidence type="ECO:0000256" key="8">
    <source>
        <dbReference type="RuleBase" id="RU362041"/>
    </source>
</evidence>
<dbReference type="InterPro" id="IPR019533">
    <property type="entry name" value="Peptidase_S26"/>
</dbReference>
<dbReference type="SUPFAM" id="SSF51306">
    <property type="entry name" value="LexA/Signal peptidase"/>
    <property type="match status" value="1"/>
</dbReference>
<dbReference type="STRING" id="984486.A0A1E3QNQ3"/>
<reference evidence="11" key="1">
    <citation type="submission" date="2016-05" db="EMBL/GenBank/DDBJ databases">
        <title>Comparative genomics of biotechnologically important yeasts.</title>
        <authorList>
            <consortium name="DOE Joint Genome Institute"/>
            <person name="Riley R."/>
            <person name="Haridas S."/>
            <person name="Wolfe K.H."/>
            <person name="Lopes M.R."/>
            <person name="Hittinger C.T."/>
            <person name="Goker M."/>
            <person name="Salamov A."/>
            <person name="Wisecaver J."/>
            <person name="Long T.M."/>
            <person name="Aerts A.L."/>
            <person name="Barry K."/>
            <person name="Choi C."/>
            <person name="Clum A."/>
            <person name="Coughlan A.Y."/>
            <person name="Deshpande S."/>
            <person name="Douglass A.P."/>
            <person name="Hanson S.J."/>
            <person name="Klenk H.-P."/>
            <person name="Labutti K."/>
            <person name="Lapidus A."/>
            <person name="Lindquist E."/>
            <person name="Lipzen A."/>
            <person name="Meier-Kolthoff J.P."/>
            <person name="Ohm R.A."/>
            <person name="Otillar R.P."/>
            <person name="Pangilinan J."/>
            <person name="Peng Y."/>
            <person name="Rokas A."/>
            <person name="Rosa C.A."/>
            <person name="Scheuner C."/>
            <person name="Sibirny A.A."/>
            <person name="Slot J.C."/>
            <person name="Stielow J.B."/>
            <person name="Sun H."/>
            <person name="Kurtzman C.P."/>
            <person name="Blackwell M."/>
            <person name="Grigoriev I.V."/>
            <person name="Jeffries T.W."/>
        </authorList>
    </citation>
    <scope>NUCLEOTIDE SEQUENCE [LARGE SCALE GENOMIC DNA]</scope>
    <source>
        <strain evidence="11">NRRL Y-12698</strain>
    </source>
</reference>
<evidence type="ECO:0000256" key="4">
    <source>
        <dbReference type="ARBA" id="ARBA00023128"/>
    </source>
</evidence>
<dbReference type="InterPro" id="IPR000223">
    <property type="entry name" value="Pept_S26A_signal_pept_1"/>
</dbReference>
<dbReference type="GO" id="GO:0006627">
    <property type="term" value="P:protein processing involved in protein targeting to mitochondrion"/>
    <property type="evidence" value="ECO:0007669"/>
    <property type="project" value="EnsemblFungi"/>
</dbReference>
<gene>
    <name evidence="10" type="ORF">BABINDRAFT_161747</name>
</gene>
<dbReference type="GO" id="GO:0004252">
    <property type="term" value="F:serine-type endopeptidase activity"/>
    <property type="evidence" value="ECO:0007669"/>
    <property type="project" value="InterPro"/>
</dbReference>
<organism evidence="10 11">
    <name type="scientific">Babjeviella inositovora NRRL Y-12698</name>
    <dbReference type="NCBI Taxonomy" id="984486"/>
    <lineage>
        <taxon>Eukaryota</taxon>
        <taxon>Fungi</taxon>
        <taxon>Dikarya</taxon>
        <taxon>Ascomycota</taxon>
        <taxon>Saccharomycotina</taxon>
        <taxon>Pichiomycetes</taxon>
        <taxon>Serinales incertae sedis</taxon>
        <taxon>Babjeviella</taxon>
    </lineage>
</organism>
<dbReference type="PRINTS" id="PR00727">
    <property type="entry name" value="LEADERPTASE"/>
</dbReference>
<evidence type="ECO:0000256" key="7">
    <source>
        <dbReference type="PIRSR" id="PIRSR600223-1"/>
    </source>
</evidence>
<dbReference type="GO" id="GO:0006465">
    <property type="term" value="P:signal peptide processing"/>
    <property type="evidence" value="ECO:0007669"/>
    <property type="project" value="InterPro"/>
</dbReference>
<keyword evidence="8" id="KW-0645">Protease</keyword>
<sequence length="190" mass="21516">MASKFQFVANTLSLTLKVGCTIHLFQEYVYEFCETKGESMLPTILTSFDFVHCDKTYRHGRNLVMGDCVVACKPTDPEHRVCKRITGMPGSIIQIDPLSGSELTNVESSLDKEAFNKYIRIPEGHVWVTGDNLCHSLDSRSYSMMPLGLVKGKIVAAQDFSKSFWGDEGGIGFWGFRWIKNNFVEEPWEE</sequence>
<dbReference type="NCBIfam" id="TIGR02227">
    <property type="entry name" value="sigpep_I_bact"/>
    <property type="match status" value="1"/>
</dbReference>
<dbReference type="Gene3D" id="2.10.109.10">
    <property type="entry name" value="Umud Fragment, subunit A"/>
    <property type="match status" value="1"/>
</dbReference>
<feature type="active site" evidence="7">
    <location>
        <position position="83"/>
    </location>
</feature>
<evidence type="ECO:0000313" key="11">
    <source>
        <dbReference type="Proteomes" id="UP000094336"/>
    </source>
</evidence>
<comment type="similarity">
    <text evidence="6">Belongs to the peptidase S26 family. IMP1 subfamily.</text>
</comment>
<dbReference type="Pfam" id="PF10502">
    <property type="entry name" value="Peptidase_S26"/>
    <property type="match status" value="1"/>
</dbReference>
<feature type="domain" description="Peptidase S26" evidence="9">
    <location>
        <begin position="14"/>
        <end position="155"/>
    </location>
</feature>
<evidence type="ECO:0000256" key="3">
    <source>
        <dbReference type="ARBA" id="ARBA00022801"/>
    </source>
</evidence>
<evidence type="ECO:0000256" key="5">
    <source>
        <dbReference type="ARBA" id="ARBA00023136"/>
    </source>
</evidence>
<feature type="active site" evidence="7">
    <location>
        <position position="39"/>
    </location>
</feature>
<accession>A0A1E3QNQ3</accession>
<dbReference type="Proteomes" id="UP000094336">
    <property type="component" value="Unassembled WGS sequence"/>
</dbReference>
<dbReference type="AlphaFoldDB" id="A0A1E3QNQ3"/>
<keyword evidence="2 8" id="KW-0999">Mitochondrion inner membrane</keyword>
<dbReference type="EMBL" id="KV454432">
    <property type="protein sequence ID" value="ODQ79339.1"/>
    <property type="molecule type" value="Genomic_DNA"/>
</dbReference>
<dbReference type="OrthoDB" id="308440at2759"/>
<evidence type="ECO:0000256" key="2">
    <source>
        <dbReference type="ARBA" id="ARBA00022792"/>
    </source>
</evidence>
<evidence type="ECO:0000256" key="6">
    <source>
        <dbReference type="ARBA" id="ARBA00038445"/>
    </source>
</evidence>
<dbReference type="GO" id="GO:0042720">
    <property type="term" value="C:mitochondrial inner membrane peptidase complex"/>
    <property type="evidence" value="ECO:0007669"/>
    <property type="project" value="EnsemblFungi"/>
</dbReference>
<name>A0A1E3QNQ3_9ASCO</name>
<dbReference type="InterPro" id="IPR052064">
    <property type="entry name" value="Mito_IMP1_subunit"/>
</dbReference>
<dbReference type="GeneID" id="30146839"/>
<protein>
    <recommendedName>
        <fullName evidence="8">Mitochondrial inner membrane protease subunit</fullName>
        <ecNumber evidence="8">3.4.21.-</ecNumber>
    </recommendedName>
</protein>
<evidence type="ECO:0000313" key="10">
    <source>
        <dbReference type="EMBL" id="ODQ79339.1"/>
    </source>
</evidence>
<dbReference type="EC" id="3.4.21.-" evidence="8"/>
<dbReference type="RefSeq" id="XP_018984667.1">
    <property type="nucleotide sequence ID" value="XM_019128986.1"/>
</dbReference>
<dbReference type="InterPro" id="IPR036286">
    <property type="entry name" value="LexA/Signal_pep-like_sf"/>
</dbReference>
<dbReference type="PANTHER" id="PTHR12383">
    <property type="entry name" value="PROTEASE FAMILY S26 MITOCHONDRIAL INNER MEMBRANE PROTEASE-RELATED"/>
    <property type="match status" value="1"/>
</dbReference>
<comment type="subcellular location">
    <subcellularLocation>
        <location evidence="1 8">Mitochondrion inner membrane</location>
    </subcellularLocation>
</comment>
<keyword evidence="11" id="KW-1185">Reference proteome</keyword>
<dbReference type="FunFam" id="2.10.109.10:FF:000018">
    <property type="entry name" value="Mitochondrial inner membrane protease subunit"/>
    <property type="match status" value="1"/>
</dbReference>
<keyword evidence="3 8" id="KW-0378">Hydrolase</keyword>
<proteinExistence type="inferred from homology"/>
<dbReference type="CDD" id="cd06530">
    <property type="entry name" value="S26_SPase_I"/>
    <property type="match status" value="1"/>
</dbReference>